<evidence type="ECO:0000313" key="6">
    <source>
        <dbReference type="Proteomes" id="UP000285981"/>
    </source>
</evidence>
<evidence type="ECO:0008006" key="7">
    <source>
        <dbReference type="Google" id="ProtNLM"/>
    </source>
</evidence>
<feature type="coiled-coil region" evidence="1">
    <location>
        <begin position="658"/>
        <end position="685"/>
    </location>
</feature>
<keyword evidence="3" id="KW-0812">Transmembrane</keyword>
<dbReference type="SUPFAM" id="SSF81296">
    <property type="entry name" value="E set domains"/>
    <property type="match status" value="1"/>
</dbReference>
<keyword evidence="3" id="KW-0472">Membrane</keyword>
<keyword evidence="4" id="KW-0732">Signal</keyword>
<reference evidence="5 6" key="1">
    <citation type="submission" date="2018-08" db="EMBL/GenBank/DDBJ databases">
        <title>A genome reference for cultivated species of the human gut microbiota.</title>
        <authorList>
            <person name="Zou Y."/>
            <person name="Xue W."/>
            <person name="Luo G."/>
        </authorList>
    </citation>
    <scope>NUCLEOTIDE SEQUENCE [LARGE SCALE GENOMIC DNA]</scope>
    <source>
        <strain evidence="5 6">AF21-25</strain>
    </source>
</reference>
<dbReference type="InterPro" id="IPR014756">
    <property type="entry name" value="Ig_E-set"/>
</dbReference>
<evidence type="ECO:0000313" key="5">
    <source>
        <dbReference type="EMBL" id="RGS72192.1"/>
    </source>
</evidence>
<evidence type="ECO:0000256" key="3">
    <source>
        <dbReference type="SAM" id="Phobius"/>
    </source>
</evidence>
<evidence type="ECO:0000256" key="4">
    <source>
        <dbReference type="SAM" id="SignalP"/>
    </source>
</evidence>
<organism evidence="5 6">
    <name type="scientific">Dorea formicigenerans</name>
    <dbReference type="NCBI Taxonomy" id="39486"/>
    <lineage>
        <taxon>Bacteria</taxon>
        <taxon>Bacillati</taxon>
        <taxon>Bacillota</taxon>
        <taxon>Clostridia</taxon>
        <taxon>Lachnospirales</taxon>
        <taxon>Lachnospiraceae</taxon>
        <taxon>Dorea</taxon>
    </lineage>
</organism>
<proteinExistence type="predicted"/>
<evidence type="ECO:0000256" key="2">
    <source>
        <dbReference type="SAM" id="MobiDB-lite"/>
    </source>
</evidence>
<accession>A0A412KU88</accession>
<feature type="chain" id="PRO_5038730325" description="Carbohydrate-binding domain-containing protein" evidence="4">
    <location>
        <begin position="24"/>
        <end position="902"/>
    </location>
</feature>
<dbReference type="Proteomes" id="UP000285981">
    <property type="component" value="Unassembled WGS sequence"/>
</dbReference>
<sequence>MKKKIWACLMALAMVLTMLPGMAVKAEAETVVDYGLKVKGVAVTSENLSGEDWSFDPATYKLTLTNFSYKGAGAGISTNLHKQLELVIEGKNIIENTSSNESWNVGIDGTILVISGSGELTSIGGTGSTSHGISVNNLTVNSGTVIATGKSVAGSSGIYSSGAVTINGGNVTATAETSGSSTSRGIECGGTFTLNGGKVNASAGAGYNGSYGLEAGSITFNAGTIELQGETKAYRSRRANKESDEKTFKFSGKQQLTASNFTFIPPTDLIYDGKVKQAEVRANQGISCGAVTVKYYNEAGEAVTPAEAGTYTVKIDVTENDEYKEASDLTSDTWKFTVDYGVAVKDQMYTVSGMNENGWAWYEVTITAKKNYKIGPSTDDFKSSIILEEDTNDGVIEFYIKDETTQKIYKGTENYKIDGKNPKFDGISYRDKICFSRQFQVIETNLVKVTDTVGEIEKELVPENGVYTISGAGVHEIKASDASGRSAWIYVTINGAHTPEANSGDCTVAVKCSVCGETVREPKAEHQFTSEYFYDKDGHWQKCLNKNCEQTSTKEEHQSSGAATEEKAETCTVCGYTITPTLNHEHTREGNLTKVNAVAATCTTDGNKEYYKCSCGQLFSDASAKAETSLEEVTVKASGHKYGTPIYTWNDDVTVCTASRKCDECDETENENANAESKVIQAQTCTNPEITARTATFVNSAFAAQTKNVQTKEAAGHTAGDWIVDKEPTVTIEGSRHKECTVCRTVLETEAIAKLPTPVAYKIIEGADGTYTANTDGTYTIRANGEFSKFVSVEMDGKVVDSKNYTAKSGSTIITFSKEYMSSLSAGKHTVKVNFTDGSAETTLTVAQKDTKDTGKTDAGKKPASKSAKTGDNSNLIAWFILLVASVCILGSLRAIRRQRRR</sequence>
<gene>
    <name evidence="5" type="ORF">DWX78_03800</name>
</gene>
<name>A0A412KU88_9FIRM</name>
<feature type="compositionally biased region" description="Basic and acidic residues" evidence="2">
    <location>
        <begin position="849"/>
        <end position="861"/>
    </location>
</feature>
<comment type="caution">
    <text evidence="5">The sequence shown here is derived from an EMBL/GenBank/DDBJ whole genome shotgun (WGS) entry which is preliminary data.</text>
</comment>
<keyword evidence="1" id="KW-0175">Coiled coil</keyword>
<evidence type="ECO:0000256" key="1">
    <source>
        <dbReference type="SAM" id="Coils"/>
    </source>
</evidence>
<protein>
    <recommendedName>
        <fullName evidence="7">Carbohydrate-binding domain-containing protein</fullName>
    </recommendedName>
</protein>
<keyword evidence="3" id="KW-1133">Transmembrane helix</keyword>
<feature type="transmembrane region" description="Helical" evidence="3">
    <location>
        <begin position="876"/>
        <end position="896"/>
    </location>
</feature>
<feature type="region of interest" description="Disordered" evidence="2">
    <location>
        <begin position="846"/>
        <end position="870"/>
    </location>
</feature>
<dbReference type="InterPro" id="IPR013783">
    <property type="entry name" value="Ig-like_fold"/>
</dbReference>
<feature type="signal peptide" evidence="4">
    <location>
        <begin position="1"/>
        <end position="23"/>
    </location>
</feature>
<dbReference type="EMBL" id="QRVU01000012">
    <property type="protein sequence ID" value="RGS72192.1"/>
    <property type="molecule type" value="Genomic_DNA"/>
</dbReference>
<dbReference type="Gene3D" id="2.60.40.10">
    <property type="entry name" value="Immunoglobulins"/>
    <property type="match status" value="1"/>
</dbReference>
<dbReference type="AlphaFoldDB" id="A0A412KU88"/>